<evidence type="ECO:0000256" key="6">
    <source>
        <dbReference type="ARBA" id="ARBA00022786"/>
    </source>
</evidence>
<feature type="region of interest" description="Disordered" evidence="12">
    <location>
        <begin position="92"/>
        <end position="119"/>
    </location>
</feature>
<keyword evidence="10" id="KW-0449">Lipoprotein</keyword>
<comment type="similarity">
    <text evidence="4 11">Belongs to the ATG8 family.</text>
</comment>
<dbReference type="GO" id="GO:0006914">
    <property type="term" value="P:autophagy"/>
    <property type="evidence" value="ECO:0007669"/>
    <property type="project" value="UniProtKB-KW"/>
</dbReference>
<dbReference type="SUPFAM" id="SSF54236">
    <property type="entry name" value="Ubiquitin-like"/>
    <property type="match status" value="1"/>
</dbReference>
<keyword evidence="14" id="KW-1185">Reference proteome</keyword>
<evidence type="ECO:0000256" key="7">
    <source>
        <dbReference type="ARBA" id="ARBA00022927"/>
    </source>
</evidence>
<sequence length="119" mass="13602">MTNSVFKQEHDFEKRRAEAARIRDKYPDRIPVIVEKAERSDIPNIDKKKGEFSMGFGGWEWSPGETRSLVSGHMAERHVPWLAGNDGWGTPMCPSAEEHTRDTPRSPCLLPQPPTHFFV</sequence>
<evidence type="ECO:0000313" key="13">
    <source>
        <dbReference type="EMBL" id="EXB37092.1"/>
    </source>
</evidence>
<comment type="function">
    <text evidence="1">Ubiquitin-like modifier involved in autophagosomes formation. May mediate the delivery of the autophagosomes to the vacuole via the microtubule cytoskeleton.</text>
</comment>
<keyword evidence="5" id="KW-0493">Microtubule</keyword>
<evidence type="ECO:0000256" key="2">
    <source>
        <dbReference type="ARBA" id="ARBA00004245"/>
    </source>
</evidence>
<gene>
    <name evidence="13" type="ORF">L484_020884</name>
</gene>
<name>W9R2P1_9ROSA</name>
<evidence type="ECO:0000313" key="14">
    <source>
        <dbReference type="Proteomes" id="UP000030645"/>
    </source>
</evidence>
<keyword evidence="9" id="KW-0963">Cytoplasm</keyword>
<accession>W9R2P1</accession>
<comment type="subcellular location">
    <subcellularLocation>
        <location evidence="2">Cytoplasm</location>
        <location evidence="2">Cytoskeleton</location>
    </subcellularLocation>
    <subcellularLocation>
        <location evidence="3">Membrane</location>
    </subcellularLocation>
</comment>
<keyword evidence="8" id="KW-0472">Membrane</keyword>
<dbReference type="STRING" id="981085.W9R2P1"/>
<evidence type="ECO:0000256" key="10">
    <source>
        <dbReference type="ARBA" id="ARBA00023288"/>
    </source>
</evidence>
<keyword evidence="6" id="KW-0833">Ubl conjugation pathway</keyword>
<keyword evidence="11" id="KW-0072">Autophagy</keyword>
<keyword evidence="9" id="KW-0206">Cytoskeleton</keyword>
<reference evidence="14" key="1">
    <citation type="submission" date="2013-01" db="EMBL/GenBank/DDBJ databases">
        <title>Draft Genome Sequence of a Mulberry Tree, Morus notabilis C.K. Schneid.</title>
        <authorList>
            <person name="He N."/>
            <person name="Zhao S."/>
        </authorList>
    </citation>
    <scope>NUCLEOTIDE SEQUENCE</scope>
</reference>
<dbReference type="EMBL" id="KE343603">
    <property type="protein sequence ID" value="EXB37092.1"/>
    <property type="molecule type" value="Genomic_DNA"/>
</dbReference>
<dbReference type="GO" id="GO:0016020">
    <property type="term" value="C:membrane"/>
    <property type="evidence" value="ECO:0007669"/>
    <property type="project" value="UniProtKB-SubCell"/>
</dbReference>
<dbReference type="GO" id="GO:0005874">
    <property type="term" value="C:microtubule"/>
    <property type="evidence" value="ECO:0007669"/>
    <property type="project" value="UniProtKB-KW"/>
</dbReference>
<dbReference type="InterPro" id="IPR004241">
    <property type="entry name" value="Atg8-like"/>
</dbReference>
<dbReference type="eggNOG" id="KOG1654">
    <property type="taxonomic scope" value="Eukaryota"/>
</dbReference>
<evidence type="ECO:0000256" key="8">
    <source>
        <dbReference type="ARBA" id="ARBA00023136"/>
    </source>
</evidence>
<evidence type="ECO:0000256" key="9">
    <source>
        <dbReference type="ARBA" id="ARBA00023212"/>
    </source>
</evidence>
<evidence type="ECO:0000256" key="1">
    <source>
        <dbReference type="ARBA" id="ARBA00003307"/>
    </source>
</evidence>
<evidence type="ECO:0000256" key="3">
    <source>
        <dbReference type="ARBA" id="ARBA00004370"/>
    </source>
</evidence>
<dbReference type="AlphaFoldDB" id="W9R2P1"/>
<dbReference type="Gene3D" id="3.10.20.90">
    <property type="entry name" value="Phosphatidylinositol 3-kinase Catalytic Subunit, Chain A, domain 1"/>
    <property type="match status" value="1"/>
</dbReference>
<dbReference type="InterPro" id="IPR029071">
    <property type="entry name" value="Ubiquitin-like_domsf"/>
</dbReference>
<organism evidence="13 14">
    <name type="scientific">Morus notabilis</name>
    <dbReference type="NCBI Taxonomy" id="981085"/>
    <lineage>
        <taxon>Eukaryota</taxon>
        <taxon>Viridiplantae</taxon>
        <taxon>Streptophyta</taxon>
        <taxon>Embryophyta</taxon>
        <taxon>Tracheophyta</taxon>
        <taxon>Spermatophyta</taxon>
        <taxon>Magnoliopsida</taxon>
        <taxon>eudicotyledons</taxon>
        <taxon>Gunneridae</taxon>
        <taxon>Pentapetalae</taxon>
        <taxon>rosids</taxon>
        <taxon>fabids</taxon>
        <taxon>Rosales</taxon>
        <taxon>Moraceae</taxon>
        <taxon>Moreae</taxon>
        <taxon>Morus</taxon>
    </lineage>
</organism>
<evidence type="ECO:0000256" key="4">
    <source>
        <dbReference type="ARBA" id="ARBA00007293"/>
    </source>
</evidence>
<dbReference type="Proteomes" id="UP000030645">
    <property type="component" value="Unassembled WGS sequence"/>
</dbReference>
<feature type="compositionally biased region" description="Pro residues" evidence="12">
    <location>
        <begin position="110"/>
        <end position="119"/>
    </location>
</feature>
<dbReference type="PANTHER" id="PTHR10969">
    <property type="entry name" value="MICROTUBULE-ASSOCIATED PROTEINS 1A/1B LIGHT CHAIN 3-RELATED"/>
    <property type="match status" value="1"/>
</dbReference>
<keyword evidence="7" id="KW-0813">Transport</keyword>
<protein>
    <recommendedName>
        <fullName evidence="11">Autophagy-related protein</fullName>
    </recommendedName>
</protein>
<evidence type="ECO:0000256" key="5">
    <source>
        <dbReference type="ARBA" id="ARBA00022701"/>
    </source>
</evidence>
<proteinExistence type="inferred from homology"/>
<dbReference type="GO" id="GO:0015031">
    <property type="term" value="P:protein transport"/>
    <property type="evidence" value="ECO:0007669"/>
    <property type="project" value="UniProtKB-KW"/>
</dbReference>
<evidence type="ECO:0000256" key="12">
    <source>
        <dbReference type="SAM" id="MobiDB-lite"/>
    </source>
</evidence>
<keyword evidence="7" id="KW-0653">Protein transport</keyword>
<dbReference type="GO" id="GO:0005776">
    <property type="term" value="C:autophagosome"/>
    <property type="evidence" value="ECO:0007669"/>
    <property type="project" value="UniProtKB-ARBA"/>
</dbReference>
<dbReference type="Pfam" id="PF02991">
    <property type="entry name" value="ATG8"/>
    <property type="match status" value="1"/>
</dbReference>
<evidence type="ECO:0000256" key="11">
    <source>
        <dbReference type="RuleBase" id="RU004384"/>
    </source>
</evidence>